<organism evidence="3 4">
    <name type="scientific">Alteromonas australica</name>
    <dbReference type="NCBI Taxonomy" id="589873"/>
    <lineage>
        <taxon>Bacteria</taxon>
        <taxon>Pseudomonadati</taxon>
        <taxon>Pseudomonadota</taxon>
        <taxon>Gammaproteobacteria</taxon>
        <taxon>Alteromonadales</taxon>
        <taxon>Alteromonadaceae</taxon>
        <taxon>Alteromonas/Salinimonas group</taxon>
        <taxon>Alteromonas</taxon>
    </lineage>
</organism>
<dbReference type="GO" id="GO:0004521">
    <property type="term" value="F:RNA endonuclease activity"/>
    <property type="evidence" value="ECO:0007669"/>
    <property type="project" value="InterPro"/>
</dbReference>
<dbReference type="Proteomes" id="UP000263517">
    <property type="component" value="Unassembled WGS sequence"/>
</dbReference>
<evidence type="ECO:0000256" key="2">
    <source>
        <dbReference type="ARBA" id="ARBA00022801"/>
    </source>
</evidence>
<dbReference type="InterPro" id="IPR016191">
    <property type="entry name" value="Ribonuclease/ribotoxin"/>
</dbReference>
<evidence type="ECO:0000313" key="4">
    <source>
        <dbReference type="Proteomes" id="UP000263517"/>
    </source>
</evidence>
<dbReference type="GO" id="GO:0003723">
    <property type="term" value="F:RNA binding"/>
    <property type="evidence" value="ECO:0007669"/>
    <property type="project" value="InterPro"/>
</dbReference>
<reference evidence="3 4" key="1">
    <citation type="journal article" date="2018" name="Nat. Biotechnol.">
        <title>A standardized bacterial taxonomy based on genome phylogeny substantially revises the tree of life.</title>
        <authorList>
            <person name="Parks D.H."/>
            <person name="Chuvochina M."/>
            <person name="Waite D.W."/>
            <person name="Rinke C."/>
            <person name="Skarshewski A."/>
            <person name="Chaumeil P.A."/>
            <person name="Hugenholtz P."/>
        </authorList>
    </citation>
    <scope>NUCLEOTIDE SEQUENCE [LARGE SCALE GENOMIC DNA]</scope>
    <source>
        <strain evidence="3">UBA11978</strain>
    </source>
</reference>
<dbReference type="EMBL" id="DNAN01000593">
    <property type="protein sequence ID" value="HAW77395.1"/>
    <property type="molecule type" value="Genomic_DNA"/>
</dbReference>
<dbReference type="GO" id="GO:0016787">
    <property type="term" value="F:hydrolase activity"/>
    <property type="evidence" value="ECO:0007669"/>
    <property type="project" value="UniProtKB-KW"/>
</dbReference>
<protein>
    <submittedName>
        <fullName evidence="3">Uncharacterized protein</fullName>
    </submittedName>
</protein>
<dbReference type="SUPFAM" id="SSF53933">
    <property type="entry name" value="Microbial ribonucleases"/>
    <property type="match status" value="1"/>
</dbReference>
<evidence type="ECO:0000313" key="3">
    <source>
        <dbReference type="EMBL" id="HAW77395.1"/>
    </source>
</evidence>
<accession>A0A350P7X8</accession>
<dbReference type="Gene3D" id="3.10.450.30">
    <property type="entry name" value="Microbial ribonucleases"/>
    <property type="match status" value="1"/>
</dbReference>
<evidence type="ECO:0000256" key="1">
    <source>
        <dbReference type="ARBA" id="ARBA00022722"/>
    </source>
</evidence>
<name>A0A350P7X8_9ALTE</name>
<dbReference type="Pfam" id="PF00545">
    <property type="entry name" value="Ribonuclease"/>
    <property type="match status" value="1"/>
</dbReference>
<dbReference type="InterPro" id="IPR000026">
    <property type="entry name" value="N1-like"/>
</dbReference>
<dbReference type="AlphaFoldDB" id="A0A350P7X8"/>
<comment type="caution">
    <text evidence="3">The sequence shown here is derived from an EMBL/GenBank/DDBJ whole genome shotgun (WGS) entry which is preliminary data.</text>
</comment>
<gene>
    <name evidence="3" type="ORF">DCW74_16885</name>
</gene>
<sequence>MPARLAGYYREFDPTLGVSGPGPQRIITGSGGEIYYTADHYTTLIRVSP</sequence>
<keyword evidence="2" id="KW-0378">Hydrolase</keyword>
<proteinExistence type="predicted"/>
<keyword evidence="1" id="KW-0540">Nuclease</keyword>